<feature type="region of interest" description="Disordered" evidence="1">
    <location>
        <begin position="77"/>
        <end position="96"/>
    </location>
</feature>
<evidence type="ECO:0000313" key="2">
    <source>
        <dbReference type="EMBL" id="VFU20935.1"/>
    </source>
</evidence>
<gene>
    <name evidence="2" type="ORF">SVIM_LOCUS9540</name>
</gene>
<proteinExistence type="predicted"/>
<evidence type="ECO:0000256" key="1">
    <source>
        <dbReference type="SAM" id="MobiDB-lite"/>
    </source>
</evidence>
<dbReference type="AlphaFoldDB" id="A0A6N2JZK5"/>
<feature type="compositionally biased region" description="Polar residues" evidence="1">
    <location>
        <begin position="15"/>
        <end position="25"/>
    </location>
</feature>
<protein>
    <submittedName>
        <fullName evidence="2">Uncharacterized protein</fullName>
    </submittedName>
</protein>
<reference evidence="2" key="1">
    <citation type="submission" date="2019-03" db="EMBL/GenBank/DDBJ databases">
        <authorList>
            <person name="Mank J."/>
            <person name="Almeida P."/>
        </authorList>
    </citation>
    <scope>NUCLEOTIDE SEQUENCE</scope>
    <source>
        <strain evidence="2">78183</strain>
    </source>
</reference>
<feature type="region of interest" description="Disordered" evidence="1">
    <location>
        <begin position="1"/>
        <end position="28"/>
    </location>
</feature>
<sequence length="231" mass="26354">MIIEEPSIVPEETLTPLTPSDNTPPSLHHQAFVLDDTTEDNYHPKTKKALDFTDPKTKNLRLKQKAIIFDEDDEPTTKKKRISLSPSSECSDDFSPDNKTKTRFWRKATDIIERARVVHATDSFPPNAPFKWRVWYDTVAENGLPTSNPMRLRLVFLLVRRVFPHGGRGRGDGRLKPVVPFLSLLHVKVQKSPPGFVYFHFGPLTFNCVYGPDFSYISFDFVRLGPSIAIN</sequence>
<dbReference type="EMBL" id="CAADRP010000001">
    <property type="protein sequence ID" value="VFU20935.1"/>
    <property type="molecule type" value="Genomic_DNA"/>
</dbReference>
<accession>A0A6N2JZK5</accession>
<name>A0A6N2JZK5_SALVM</name>
<organism evidence="2">
    <name type="scientific">Salix viminalis</name>
    <name type="common">Common osier</name>
    <name type="synonym">Basket willow</name>
    <dbReference type="NCBI Taxonomy" id="40686"/>
    <lineage>
        <taxon>Eukaryota</taxon>
        <taxon>Viridiplantae</taxon>
        <taxon>Streptophyta</taxon>
        <taxon>Embryophyta</taxon>
        <taxon>Tracheophyta</taxon>
        <taxon>Spermatophyta</taxon>
        <taxon>Magnoliopsida</taxon>
        <taxon>eudicotyledons</taxon>
        <taxon>Gunneridae</taxon>
        <taxon>Pentapetalae</taxon>
        <taxon>rosids</taxon>
        <taxon>fabids</taxon>
        <taxon>Malpighiales</taxon>
        <taxon>Salicaceae</taxon>
        <taxon>Saliceae</taxon>
        <taxon>Salix</taxon>
    </lineage>
</organism>